<evidence type="ECO:0000256" key="5">
    <source>
        <dbReference type="ARBA" id="ARBA00023273"/>
    </source>
</evidence>
<keyword evidence="5" id="KW-0966">Cell projection</keyword>
<dbReference type="AlphaFoldDB" id="A0A7S1AJW1"/>
<evidence type="ECO:0000259" key="6">
    <source>
        <dbReference type="Pfam" id="PF11527"/>
    </source>
</evidence>
<dbReference type="Pfam" id="PF11527">
    <property type="entry name" value="ARL2_Bind_BART"/>
    <property type="match status" value="1"/>
</dbReference>
<evidence type="ECO:0000256" key="1">
    <source>
        <dbReference type="ARBA" id="ARBA00004138"/>
    </source>
</evidence>
<evidence type="ECO:0000256" key="4">
    <source>
        <dbReference type="ARBA" id="ARBA00023069"/>
    </source>
</evidence>
<reference evidence="7" key="1">
    <citation type="submission" date="2021-01" db="EMBL/GenBank/DDBJ databases">
        <authorList>
            <person name="Corre E."/>
            <person name="Pelletier E."/>
            <person name="Niang G."/>
            <person name="Scheremetjew M."/>
            <person name="Finn R."/>
            <person name="Kale V."/>
            <person name="Holt S."/>
            <person name="Cochrane G."/>
            <person name="Meng A."/>
            <person name="Brown T."/>
            <person name="Cohen L."/>
        </authorList>
    </citation>
    <scope>NUCLEOTIDE SEQUENCE</scope>
</reference>
<evidence type="ECO:0000256" key="2">
    <source>
        <dbReference type="ARBA" id="ARBA00004496"/>
    </source>
</evidence>
<dbReference type="GO" id="GO:0005929">
    <property type="term" value="C:cilium"/>
    <property type="evidence" value="ECO:0007669"/>
    <property type="project" value="UniProtKB-SubCell"/>
</dbReference>
<protein>
    <recommendedName>
        <fullName evidence="6">BART domain-containing protein</fullName>
    </recommendedName>
</protein>
<name>A0A7S1AJW1_NOCSC</name>
<dbReference type="EMBL" id="HBFQ01043668">
    <property type="protein sequence ID" value="CAD8856577.1"/>
    <property type="molecule type" value="Transcribed_RNA"/>
</dbReference>
<dbReference type="Gene3D" id="1.20.1520.10">
    <property type="entry name" value="ADP-ribosylation factor-like 2-binding protein, domain"/>
    <property type="match status" value="1"/>
</dbReference>
<comment type="subcellular location">
    <subcellularLocation>
        <location evidence="1">Cell projection</location>
        <location evidence="1">Cilium</location>
    </subcellularLocation>
    <subcellularLocation>
        <location evidence="2">Cytoplasm</location>
    </subcellularLocation>
</comment>
<keyword evidence="3" id="KW-0963">Cytoplasm</keyword>
<dbReference type="InterPro" id="IPR042541">
    <property type="entry name" value="BART_sf"/>
</dbReference>
<gene>
    <name evidence="7" type="ORF">NSCI0253_LOCUS30929</name>
</gene>
<organism evidence="7">
    <name type="scientific">Noctiluca scintillans</name>
    <name type="common">Sea sparkle</name>
    <name type="synonym">Red tide dinoflagellate</name>
    <dbReference type="NCBI Taxonomy" id="2966"/>
    <lineage>
        <taxon>Eukaryota</taxon>
        <taxon>Sar</taxon>
        <taxon>Alveolata</taxon>
        <taxon>Dinophyceae</taxon>
        <taxon>Noctilucales</taxon>
        <taxon>Noctilucaceae</taxon>
        <taxon>Noctiluca</taxon>
    </lineage>
</organism>
<accession>A0A7S1AJW1</accession>
<proteinExistence type="predicted"/>
<dbReference type="GO" id="GO:0005737">
    <property type="term" value="C:cytoplasm"/>
    <property type="evidence" value="ECO:0007669"/>
    <property type="project" value="UniProtKB-SubCell"/>
</dbReference>
<evidence type="ECO:0000256" key="3">
    <source>
        <dbReference type="ARBA" id="ARBA00022490"/>
    </source>
</evidence>
<feature type="domain" description="BART" evidence="6">
    <location>
        <begin position="23"/>
        <end position="131"/>
    </location>
</feature>
<keyword evidence="4" id="KW-0969">Cilium</keyword>
<dbReference type="InterPro" id="IPR023379">
    <property type="entry name" value="BART_dom"/>
</dbReference>
<evidence type="ECO:0000313" key="7">
    <source>
        <dbReference type="EMBL" id="CAD8856577.1"/>
    </source>
</evidence>
<sequence>MGGAREEGAVSSAEEHMLGLLWWLKEDAFILSVAEWSWDWCTEFPTCTPTDVEHSHRFADAHQQYRELFEARVQEYLHIHRLEAENFLALAVEFLGVTPTTNANGILDGLVASESYLSFFEYMSSVRRRREWAEGTLCGSSDEVDWTELVTMPLKSNLGDVGDDSDVECLE</sequence>